<name>A0A1I7W910_HETBA</name>
<protein>
    <submittedName>
        <fullName evidence="3">Uncharacterized protein</fullName>
    </submittedName>
</protein>
<keyword evidence="1" id="KW-1133">Transmembrane helix</keyword>
<dbReference type="Proteomes" id="UP000095283">
    <property type="component" value="Unplaced"/>
</dbReference>
<keyword evidence="1" id="KW-0472">Membrane</keyword>
<accession>A0A1I7W910</accession>
<reference evidence="3" key="1">
    <citation type="submission" date="2016-11" db="UniProtKB">
        <authorList>
            <consortium name="WormBaseParasite"/>
        </authorList>
    </citation>
    <scope>IDENTIFICATION</scope>
</reference>
<proteinExistence type="predicted"/>
<organism evidence="2 3">
    <name type="scientific">Heterorhabditis bacteriophora</name>
    <name type="common">Entomopathogenic nematode worm</name>
    <dbReference type="NCBI Taxonomy" id="37862"/>
    <lineage>
        <taxon>Eukaryota</taxon>
        <taxon>Metazoa</taxon>
        <taxon>Ecdysozoa</taxon>
        <taxon>Nematoda</taxon>
        <taxon>Chromadorea</taxon>
        <taxon>Rhabditida</taxon>
        <taxon>Rhabditina</taxon>
        <taxon>Rhabditomorpha</taxon>
        <taxon>Strongyloidea</taxon>
        <taxon>Heterorhabditidae</taxon>
        <taxon>Heterorhabditis</taxon>
    </lineage>
</organism>
<feature type="transmembrane region" description="Helical" evidence="1">
    <location>
        <begin position="130"/>
        <end position="149"/>
    </location>
</feature>
<keyword evidence="2" id="KW-1185">Reference proteome</keyword>
<evidence type="ECO:0000313" key="2">
    <source>
        <dbReference type="Proteomes" id="UP000095283"/>
    </source>
</evidence>
<dbReference type="AlphaFoldDB" id="A0A1I7W910"/>
<evidence type="ECO:0000256" key="1">
    <source>
        <dbReference type="SAM" id="Phobius"/>
    </source>
</evidence>
<keyword evidence="1" id="KW-0812">Transmembrane</keyword>
<dbReference type="WBParaSite" id="Hba_01140">
    <property type="protein sequence ID" value="Hba_01140"/>
    <property type="gene ID" value="Hba_01140"/>
</dbReference>
<sequence length="155" mass="18099">MKLQLTPSHISELEKSQRYFGYNRCTVGCTFTSITKVPLNATLEAIANIKHSCFELFSFCACRNCSVFVDFPTCHVFSFMFHIVIFCIYNLLISRNNYKFANIHSELNIIDLFLNFYLFSSILLFNITTYIIPFYGFFPNVGIVIRVLYKVINKY</sequence>
<feature type="transmembrane region" description="Helical" evidence="1">
    <location>
        <begin position="76"/>
        <end position="93"/>
    </location>
</feature>
<evidence type="ECO:0000313" key="3">
    <source>
        <dbReference type="WBParaSite" id="Hba_01140"/>
    </source>
</evidence>